<evidence type="ECO:0000313" key="2">
    <source>
        <dbReference type="Proteomes" id="UP000220133"/>
    </source>
</evidence>
<evidence type="ECO:0008006" key="3">
    <source>
        <dbReference type="Google" id="ProtNLM"/>
    </source>
</evidence>
<dbReference type="KEGG" id="cbae:COR50_05920"/>
<dbReference type="AlphaFoldDB" id="A0A291QS32"/>
<dbReference type="Proteomes" id="UP000220133">
    <property type="component" value="Chromosome"/>
</dbReference>
<dbReference type="EMBL" id="CP023777">
    <property type="protein sequence ID" value="ATL46747.1"/>
    <property type="molecule type" value="Genomic_DNA"/>
</dbReference>
<dbReference type="CDD" id="cd07820">
    <property type="entry name" value="SRPBCC_3"/>
    <property type="match status" value="1"/>
</dbReference>
<proteinExistence type="predicted"/>
<protein>
    <recommendedName>
        <fullName evidence="3">Cell division inhibitor</fullName>
    </recommendedName>
</protein>
<accession>A0A291QS32</accession>
<dbReference type="InterPro" id="IPR023393">
    <property type="entry name" value="START-like_dom_sf"/>
</dbReference>
<dbReference type="OrthoDB" id="9793552at2"/>
<name>A0A291QS32_9BACT</name>
<reference evidence="1 2" key="1">
    <citation type="submission" date="2017-10" db="EMBL/GenBank/DDBJ databases">
        <title>Paenichitinophaga pekingensis gen. nov., sp. nov., isolated from activated sludge.</title>
        <authorList>
            <person name="Jin D."/>
            <person name="Kong X."/>
            <person name="Deng Y."/>
            <person name="Bai Z."/>
        </authorList>
    </citation>
    <scope>NUCLEOTIDE SEQUENCE [LARGE SCALE GENOMIC DNA]</scope>
    <source>
        <strain evidence="1 2">13</strain>
    </source>
</reference>
<dbReference type="RefSeq" id="WP_098193134.1">
    <property type="nucleotide sequence ID" value="NZ_CP023777.1"/>
</dbReference>
<organism evidence="1 2">
    <name type="scientific">Chitinophaga caeni</name>
    <dbReference type="NCBI Taxonomy" id="2029983"/>
    <lineage>
        <taxon>Bacteria</taxon>
        <taxon>Pseudomonadati</taxon>
        <taxon>Bacteroidota</taxon>
        <taxon>Chitinophagia</taxon>
        <taxon>Chitinophagales</taxon>
        <taxon>Chitinophagaceae</taxon>
        <taxon>Chitinophaga</taxon>
    </lineage>
</organism>
<dbReference type="Gene3D" id="3.30.530.20">
    <property type="match status" value="1"/>
</dbReference>
<dbReference type="SUPFAM" id="SSF55961">
    <property type="entry name" value="Bet v1-like"/>
    <property type="match status" value="1"/>
</dbReference>
<evidence type="ECO:0000313" key="1">
    <source>
        <dbReference type="EMBL" id="ATL46747.1"/>
    </source>
</evidence>
<keyword evidence="2" id="KW-1185">Reference proteome</keyword>
<gene>
    <name evidence="1" type="ORF">COR50_05920</name>
</gene>
<sequence length="159" mass="18611">MGKLYSIRSTQQLPTGIEQAWEFFSNPGNLQLITPQYMNFKIISQLHTNGIYAGQLITYKVKPVLGIPMKWVTIISQVKEHEYFIDVQQSGPYSFWHHEHRFVANDGGTEMIDIVHYKLPLGWLGRLANNLFVQRQLQDIFSYRRQRVEEIFPADIVNK</sequence>